<sequence>MLASPVDWNIAHTRAHAMCVHIWLLCVPLFCCLLIKLKKNEEAPGKPHTALRRHVTASARFTFLTANAGTHTNFFTLSEVTGCPEVHQLKRPLCAHIQQCFPCALPNQIRTSHKGPRCYLWEVFLEWRLCEQFSTFLAPRLVFQANASSYPNSERFRHGPPKAHLVDWRAVEAFSLQGPQGPLVFRGLRVP</sequence>
<comment type="caution">
    <text evidence="2">The sequence shown here is derived from an EMBL/GenBank/DDBJ whole genome shotgun (WGS) entry which is preliminary data.</text>
</comment>
<evidence type="ECO:0000256" key="1">
    <source>
        <dbReference type="SAM" id="Phobius"/>
    </source>
</evidence>
<proteinExistence type="predicted"/>
<keyword evidence="1" id="KW-0472">Membrane</keyword>
<keyword evidence="1" id="KW-1133">Transmembrane helix</keyword>
<gene>
    <name evidence="2" type="ORF">EYF80_026496</name>
</gene>
<dbReference type="EMBL" id="SRLO01000277">
    <property type="protein sequence ID" value="TNN63245.1"/>
    <property type="molecule type" value="Genomic_DNA"/>
</dbReference>
<evidence type="ECO:0000313" key="2">
    <source>
        <dbReference type="EMBL" id="TNN63245.1"/>
    </source>
</evidence>
<keyword evidence="1" id="KW-0812">Transmembrane</keyword>
<protein>
    <submittedName>
        <fullName evidence="2">Uncharacterized protein</fullName>
    </submittedName>
</protein>
<feature type="transmembrane region" description="Helical" evidence="1">
    <location>
        <begin position="20"/>
        <end position="37"/>
    </location>
</feature>
<name>A0A4Z2HDA8_9TELE</name>
<dbReference type="Proteomes" id="UP000314294">
    <property type="component" value="Unassembled WGS sequence"/>
</dbReference>
<dbReference type="AlphaFoldDB" id="A0A4Z2HDA8"/>
<evidence type="ECO:0000313" key="3">
    <source>
        <dbReference type="Proteomes" id="UP000314294"/>
    </source>
</evidence>
<accession>A0A4Z2HDA8</accession>
<keyword evidence="3" id="KW-1185">Reference proteome</keyword>
<organism evidence="2 3">
    <name type="scientific">Liparis tanakae</name>
    <name type="common">Tanaka's snailfish</name>
    <dbReference type="NCBI Taxonomy" id="230148"/>
    <lineage>
        <taxon>Eukaryota</taxon>
        <taxon>Metazoa</taxon>
        <taxon>Chordata</taxon>
        <taxon>Craniata</taxon>
        <taxon>Vertebrata</taxon>
        <taxon>Euteleostomi</taxon>
        <taxon>Actinopterygii</taxon>
        <taxon>Neopterygii</taxon>
        <taxon>Teleostei</taxon>
        <taxon>Neoteleostei</taxon>
        <taxon>Acanthomorphata</taxon>
        <taxon>Eupercaria</taxon>
        <taxon>Perciformes</taxon>
        <taxon>Cottioidei</taxon>
        <taxon>Cottales</taxon>
        <taxon>Liparidae</taxon>
        <taxon>Liparis</taxon>
    </lineage>
</organism>
<reference evidence="2 3" key="1">
    <citation type="submission" date="2019-03" db="EMBL/GenBank/DDBJ databases">
        <title>First draft genome of Liparis tanakae, snailfish: a comprehensive survey of snailfish specific genes.</title>
        <authorList>
            <person name="Kim W."/>
            <person name="Song I."/>
            <person name="Jeong J.-H."/>
            <person name="Kim D."/>
            <person name="Kim S."/>
            <person name="Ryu S."/>
            <person name="Song J.Y."/>
            <person name="Lee S.K."/>
        </authorList>
    </citation>
    <scope>NUCLEOTIDE SEQUENCE [LARGE SCALE GENOMIC DNA]</scope>
    <source>
        <tissue evidence="2">Muscle</tissue>
    </source>
</reference>